<organism evidence="2 3">
    <name type="scientific">Aldrovandia affinis</name>
    <dbReference type="NCBI Taxonomy" id="143900"/>
    <lineage>
        <taxon>Eukaryota</taxon>
        <taxon>Metazoa</taxon>
        <taxon>Chordata</taxon>
        <taxon>Craniata</taxon>
        <taxon>Vertebrata</taxon>
        <taxon>Euteleostomi</taxon>
        <taxon>Actinopterygii</taxon>
        <taxon>Neopterygii</taxon>
        <taxon>Teleostei</taxon>
        <taxon>Notacanthiformes</taxon>
        <taxon>Halosauridae</taxon>
        <taxon>Aldrovandia</taxon>
    </lineage>
</organism>
<gene>
    <name evidence="2" type="ORF">AAFF_G00202560</name>
</gene>
<accession>A0AAD7SX42</accession>
<evidence type="ECO:0000313" key="2">
    <source>
        <dbReference type="EMBL" id="KAJ8410275.1"/>
    </source>
</evidence>
<dbReference type="EMBL" id="JAINUG010000027">
    <property type="protein sequence ID" value="KAJ8410275.1"/>
    <property type="molecule type" value="Genomic_DNA"/>
</dbReference>
<reference evidence="2" key="1">
    <citation type="journal article" date="2023" name="Science">
        <title>Genome structures resolve the early diversification of teleost fishes.</title>
        <authorList>
            <person name="Parey E."/>
            <person name="Louis A."/>
            <person name="Montfort J."/>
            <person name="Bouchez O."/>
            <person name="Roques C."/>
            <person name="Iampietro C."/>
            <person name="Lluch J."/>
            <person name="Castinel A."/>
            <person name="Donnadieu C."/>
            <person name="Desvignes T."/>
            <person name="Floi Bucao C."/>
            <person name="Jouanno E."/>
            <person name="Wen M."/>
            <person name="Mejri S."/>
            <person name="Dirks R."/>
            <person name="Jansen H."/>
            <person name="Henkel C."/>
            <person name="Chen W.J."/>
            <person name="Zahm M."/>
            <person name="Cabau C."/>
            <person name="Klopp C."/>
            <person name="Thompson A.W."/>
            <person name="Robinson-Rechavi M."/>
            <person name="Braasch I."/>
            <person name="Lecointre G."/>
            <person name="Bobe J."/>
            <person name="Postlethwait J.H."/>
            <person name="Berthelot C."/>
            <person name="Roest Crollius H."/>
            <person name="Guiguen Y."/>
        </authorList>
    </citation>
    <scope>NUCLEOTIDE SEQUENCE</scope>
    <source>
        <strain evidence="2">NC1722</strain>
    </source>
</reference>
<name>A0AAD7SX42_9TELE</name>
<dbReference type="Proteomes" id="UP001221898">
    <property type="component" value="Unassembled WGS sequence"/>
</dbReference>
<keyword evidence="3" id="KW-1185">Reference proteome</keyword>
<protein>
    <submittedName>
        <fullName evidence="2">Uncharacterized protein</fullName>
    </submittedName>
</protein>
<sequence length="155" mass="17379">MRRAPVKQWPFQRKPHSASRCPAETNIRSPAESRSVHLPLRRRIGGPAGAVGPQGEARETPKRPGFSHATPSIQTPGYSFDIEISHVRPLSRPVPLAVAGSYRPVLMLIAKDHLRRPARQDGFHSLSHAPYRRDEGAIKAKRQTERRETVTILTF</sequence>
<proteinExistence type="predicted"/>
<evidence type="ECO:0000256" key="1">
    <source>
        <dbReference type="SAM" id="MobiDB-lite"/>
    </source>
</evidence>
<feature type="region of interest" description="Disordered" evidence="1">
    <location>
        <begin position="1"/>
        <end position="72"/>
    </location>
</feature>
<evidence type="ECO:0000313" key="3">
    <source>
        <dbReference type="Proteomes" id="UP001221898"/>
    </source>
</evidence>
<comment type="caution">
    <text evidence="2">The sequence shown here is derived from an EMBL/GenBank/DDBJ whole genome shotgun (WGS) entry which is preliminary data.</text>
</comment>
<dbReference type="AlphaFoldDB" id="A0AAD7SX42"/>